<protein>
    <submittedName>
        <fullName evidence="8">ERGIC_N domain-containing protein</fullName>
    </submittedName>
</protein>
<dbReference type="Gene3D" id="1.20.120.350">
    <property type="entry name" value="Voltage-gated potassium channels. Chain C"/>
    <property type="match status" value="1"/>
</dbReference>
<feature type="transmembrane region" description="Helical" evidence="6">
    <location>
        <begin position="48"/>
        <end position="69"/>
    </location>
</feature>
<keyword evidence="7" id="KW-1185">Reference proteome</keyword>
<evidence type="ECO:0000313" key="8">
    <source>
        <dbReference type="WBParaSite" id="EEL_0000301401-mRNA-1"/>
    </source>
</evidence>
<feature type="region of interest" description="Disordered" evidence="5">
    <location>
        <begin position="1"/>
        <end position="20"/>
    </location>
</feature>
<evidence type="ECO:0000256" key="4">
    <source>
        <dbReference type="ARBA" id="ARBA00023136"/>
    </source>
</evidence>
<evidence type="ECO:0000256" key="6">
    <source>
        <dbReference type="SAM" id="Phobius"/>
    </source>
</evidence>
<sequence>MSENDEDDELPNRDKDSMSYDDQFDGACWDDRRRKLWLLMEDPGTGTAAKIFALVSIMMVVVSVTGMILGSTPEWQITNYNVSATGAKLDLRLYSTLEFVELVPYDYSF</sequence>
<name>A0A0R3RNF4_9BILA</name>
<dbReference type="InterPro" id="IPR027359">
    <property type="entry name" value="Volt_channel_dom_sf"/>
</dbReference>
<dbReference type="AlphaFoldDB" id="A0A0R3RNF4"/>
<organism evidence="7 8">
    <name type="scientific">Elaeophora elaphi</name>
    <dbReference type="NCBI Taxonomy" id="1147741"/>
    <lineage>
        <taxon>Eukaryota</taxon>
        <taxon>Metazoa</taxon>
        <taxon>Ecdysozoa</taxon>
        <taxon>Nematoda</taxon>
        <taxon>Chromadorea</taxon>
        <taxon>Rhabditida</taxon>
        <taxon>Spirurina</taxon>
        <taxon>Spiruromorpha</taxon>
        <taxon>Filarioidea</taxon>
        <taxon>Onchocercidae</taxon>
        <taxon>Elaeophora</taxon>
    </lineage>
</organism>
<evidence type="ECO:0000256" key="1">
    <source>
        <dbReference type="ARBA" id="ARBA00004141"/>
    </source>
</evidence>
<evidence type="ECO:0000256" key="3">
    <source>
        <dbReference type="ARBA" id="ARBA00022989"/>
    </source>
</evidence>
<dbReference type="GO" id="GO:0016020">
    <property type="term" value="C:membrane"/>
    <property type="evidence" value="ECO:0007669"/>
    <property type="project" value="UniProtKB-SubCell"/>
</dbReference>
<dbReference type="WBParaSite" id="EEL_0000301401-mRNA-1">
    <property type="protein sequence ID" value="EEL_0000301401-mRNA-1"/>
    <property type="gene ID" value="EEL_0000301401"/>
</dbReference>
<comment type="subcellular location">
    <subcellularLocation>
        <location evidence="1">Membrane</location>
        <topology evidence="1">Multi-pass membrane protein</topology>
    </subcellularLocation>
</comment>
<keyword evidence="4 6" id="KW-0472">Membrane</keyword>
<dbReference type="Proteomes" id="UP000050640">
    <property type="component" value="Unplaced"/>
</dbReference>
<evidence type="ECO:0000313" key="7">
    <source>
        <dbReference type="Proteomes" id="UP000050640"/>
    </source>
</evidence>
<dbReference type="STRING" id="1147741.A0A0R3RNF4"/>
<evidence type="ECO:0000256" key="2">
    <source>
        <dbReference type="ARBA" id="ARBA00022692"/>
    </source>
</evidence>
<keyword evidence="3 6" id="KW-1133">Transmembrane helix</keyword>
<reference evidence="8" key="1">
    <citation type="submission" date="2017-02" db="UniProtKB">
        <authorList>
            <consortium name="WormBaseParasite"/>
        </authorList>
    </citation>
    <scope>IDENTIFICATION</scope>
</reference>
<evidence type="ECO:0000256" key="5">
    <source>
        <dbReference type="SAM" id="MobiDB-lite"/>
    </source>
</evidence>
<accession>A0A0R3RNF4</accession>
<keyword evidence="2 6" id="KW-0812">Transmembrane</keyword>
<proteinExistence type="predicted"/>